<gene>
    <name evidence="1" type="ORF">LMG28138_01819</name>
</gene>
<accession>A0A6S7C9Q4</accession>
<dbReference type="Proteomes" id="UP000494115">
    <property type="component" value="Unassembled WGS sequence"/>
</dbReference>
<protein>
    <submittedName>
        <fullName evidence="1">Uncharacterized protein</fullName>
    </submittedName>
</protein>
<reference evidence="1 2" key="1">
    <citation type="submission" date="2020-04" db="EMBL/GenBank/DDBJ databases">
        <authorList>
            <person name="De Canck E."/>
        </authorList>
    </citation>
    <scope>NUCLEOTIDE SEQUENCE [LARGE SCALE GENOMIC DNA]</scope>
    <source>
        <strain evidence="1 2">LMG 28138</strain>
    </source>
</reference>
<dbReference type="RefSeq" id="WP_175104424.1">
    <property type="nucleotide sequence ID" value="NZ_CADIKM010000006.1"/>
</dbReference>
<keyword evidence="2" id="KW-1185">Reference proteome</keyword>
<organism evidence="1 2">
    <name type="scientific">Pararobbsia alpina</name>
    <dbReference type="NCBI Taxonomy" id="621374"/>
    <lineage>
        <taxon>Bacteria</taxon>
        <taxon>Pseudomonadati</taxon>
        <taxon>Pseudomonadota</taxon>
        <taxon>Betaproteobacteria</taxon>
        <taxon>Burkholderiales</taxon>
        <taxon>Burkholderiaceae</taxon>
        <taxon>Pararobbsia</taxon>
    </lineage>
</organism>
<proteinExistence type="predicted"/>
<dbReference type="EMBL" id="CADIKM010000006">
    <property type="protein sequence ID" value="CAB3784484.1"/>
    <property type="molecule type" value="Genomic_DNA"/>
</dbReference>
<evidence type="ECO:0000313" key="1">
    <source>
        <dbReference type="EMBL" id="CAB3784484.1"/>
    </source>
</evidence>
<name>A0A6S7C9Q4_9BURK</name>
<dbReference type="AlphaFoldDB" id="A0A6S7C9Q4"/>
<sequence length="84" mass="9440">MNVSPQFLADLKYLAWLYKWTDDMKQRIKFAINESPTEFTHFFGVLASAHRNGYEGSGCAGLSMYCVQHGLPYPYVGGLDGVND</sequence>
<evidence type="ECO:0000313" key="2">
    <source>
        <dbReference type="Proteomes" id="UP000494115"/>
    </source>
</evidence>